<organism evidence="2 3">
    <name type="scientific">Dactylosporangium sucinum</name>
    <dbReference type="NCBI Taxonomy" id="1424081"/>
    <lineage>
        <taxon>Bacteria</taxon>
        <taxon>Bacillati</taxon>
        <taxon>Actinomycetota</taxon>
        <taxon>Actinomycetes</taxon>
        <taxon>Micromonosporales</taxon>
        <taxon>Micromonosporaceae</taxon>
        <taxon>Dactylosporangium</taxon>
    </lineage>
</organism>
<reference evidence="2" key="1">
    <citation type="journal article" date="2014" name="Int. J. Syst. Evol. Microbiol.">
        <title>Complete genome sequence of Corynebacterium casei LMG S-19264T (=DSM 44701T), isolated from a smear-ripened cheese.</title>
        <authorList>
            <consortium name="US DOE Joint Genome Institute (JGI-PGF)"/>
            <person name="Walter F."/>
            <person name="Albersmeier A."/>
            <person name="Kalinowski J."/>
            <person name="Ruckert C."/>
        </authorList>
    </citation>
    <scope>NUCLEOTIDE SEQUENCE</scope>
    <source>
        <strain evidence="2">JCM 19831</strain>
    </source>
</reference>
<dbReference type="EMBL" id="BMPI01000008">
    <property type="protein sequence ID" value="GGM19663.1"/>
    <property type="molecule type" value="Genomic_DNA"/>
</dbReference>
<reference evidence="2" key="2">
    <citation type="submission" date="2020-09" db="EMBL/GenBank/DDBJ databases">
        <authorList>
            <person name="Sun Q."/>
            <person name="Ohkuma M."/>
        </authorList>
    </citation>
    <scope>NUCLEOTIDE SEQUENCE</scope>
    <source>
        <strain evidence="2">JCM 19831</strain>
    </source>
</reference>
<gene>
    <name evidence="2" type="ORF">GCM10007977_021150</name>
</gene>
<dbReference type="AlphaFoldDB" id="A0A917TGA4"/>
<protein>
    <submittedName>
        <fullName evidence="2">Uncharacterized protein</fullName>
    </submittedName>
</protein>
<feature type="region of interest" description="Disordered" evidence="1">
    <location>
        <begin position="118"/>
        <end position="141"/>
    </location>
</feature>
<evidence type="ECO:0000313" key="2">
    <source>
        <dbReference type="EMBL" id="GGM19663.1"/>
    </source>
</evidence>
<accession>A0A917TGA4</accession>
<feature type="region of interest" description="Disordered" evidence="1">
    <location>
        <begin position="47"/>
        <end position="68"/>
    </location>
</feature>
<feature type="compositionally biased region" description="Polar residues" evidence="1">
    <location>
        <begin position="132"/>
        <end position="141"/>
    </location>
</feature>
<evidence type="ECO:0000313" key="3">
    <source>
        <dbReference type="Proteomes" id="UP000642070"/>
    </source>
</evidence>
<name>A0A917TGA4_9ACTN</name>
<proteinExistence type="predicted"/>
<sequence>MYGCRSGGSGTRTHIRGLSTSCVQLAHSVSASWSGGRIRLSVRAVAPTPGGTMMDDTPAESGEPPLEPPLGCADPLLWRVARALHQAHRPRPDNFCECRAFWPCPDAQLAEEALQLAYDRPSPRTSRPGLGRSSNLGRWSA</sequence>
<dbReference type="Proteomes" id="UP000642070">
    <property type="component" value="Unassembled WGS sequence"/>
</dbReference>
<keyword evidence="3" id="KW-1185">Reference proteome</keyword>
<comment type="caution">
    <text evidence="2">The sequence shown here is derived from an EMBL/GenBank/DDBJ whole genome shotgun (WGS) entry which is preliminary data.</text>
</comment>
<evidence type="ECO:0000256" key="1">
    <source>
        <dbReference type="SAM" id="MobiDB-lite"/>
    </source>
</evidence>